<dbReference type="AlphaFoldDB" id="A0A1E8PP53"/>
<organism evidence="1 2">
    <name type="scientific">Janthinobacterium lividum</name>
    <dbReference type="NCBI Taxonomy" id="29581"/>
    <lineage>
        <taxon>Bacteria</taxon>
        <taxon>Pseudomonadati</taxon>
        <taxon>Pseudomonadota</taxon>
        <taxon>Betaproteobacteria</taxon>
        <taxon>Burkholderiales</taxon>
        <taxon>Oxalobacteraceae</taxon>
        <taxon>Janthinobacterium</taxon>
    </lineage>
</organism>
<name>A0A1E8PP53_9BURK</name>
<proteinExistence type="predicted"/>
<dbReference type="EMBL" id="MAQB02000001">
    <property type="protein sequence ID" value="OFJ47797.1"/>
    <property type="molecule type" value="Genomic_DNA"/>
</dbReference>
<gene>
    <name evidence="1" type="ORF">BA896_001030</name>
</gene>
<comment type="caution">
    <text evidence="1">The sequence shown here is derived from an EMBL/GenBank/DDBJ whole genome shotgun (WGS) entry which is preliminary data.</text>
</comment>
<evidence type="ECO:0000313" key="2">
    <source>
        <dbReference type="Proteomes" id="UP000092634"/>
    </source>
</evidence>
<reference evidence="1 2" key="1">
    <citation type="submission" date="2016-10" db="EMBL/GenBank/DDBJ databases">
        <title>Updated version of Genome Assembly of Janthinobacterium lividum ERGS5:01.</title>
        <authorList>
            <person name="Kumar R."/>
            <person name="Acharya V."/>
            <person name="Singh D."/>
        </authorList>
    </citation>
    <scope>NUCLEOTIDE SEQUENCE [LARGE SCALE GENOMIC DNA]</scope>
    <source>
        <strain evidence="1 2">ERGS5:01</strain>
    </source>
</reference>
<evidence type="ECO:0008006" key="3">
    <source>
        <dbReference type="Google" id="ProtNLM"/>
    </source>
</evidence>
<dbReference type="Proteomes" id="UP000092634">
    <property type="component" value="Unassembled WGS sequence"/>
</dbReference>
<evidence type="ECO:0000313" key="1">
    <source>
        <dbReference type="EMBL" id="OFJ47797.1"/>
    </source>
</evidence>
<protein>
    <recommendedName>
        <fullName evidence="3">DUF2116 family Zn-ribbon domain-containing protein</fullName>
    </recommendedName>
</protein>
<accession>A0A1E8PP53</accession>
<sequence>MSDHIDNTDKIIFAEVARGLAAVRGRPALVAHGCCHYCDEALAPALLFCNVDCRDDYEKEQAARERAGSTGCPLRRDSW</sequence>